<evidence type="ECO:0000256" key="7">
    <source>
        <dbReference type="ARBA" id="ARBA00022833"/>
    </source>
</evidence>
<keyword evidence="7" id="KW-0862">Zinc</keyword>
<sequence>MVPLLPLLFLLPLQTSARVLVYSFDWQQAAQAEFPDKPALFGGSLPLDGLKGLLTYRNPANHCLSMSPPPPLENPLGNWVVLVPRNDCHFEDMVRSAQKANFSAVIVHNVHSSDLVPMSADHGNDIMIPAVFVSEEAGIRLQTQYTYNHSYYVLINDELPFDFNTHLLLPFAIVVGICFLIMLVFMVVKCIKDQRRARRHRLPSSSLRKIPTARFQKGDPYETCAICLEDYVEGDKLRVLPCSHAYHTKCIDPWLTRNRRVCPVCKRKVFAHDEQRPSDDSDSDSEGGLTTDDTTPLVRHSLQRPPVTQGGTFQPQQVNPFVRASRAASASQSSLSSEESTGWGRVTRPDTATSAADASSEASSHYGSPHEGQLSVNTEPSQAQPADASHMIV</sequence>
<evidence type="ECO:0000256" key="3">
    <source>
        <dbReference type="ARBA" id="ARBA00022692"/>
    </source>
</evidence>
<feature type="compositionally biased region" description="Low complexity" evidence="13">
    <location>
        <begin position="323"/>
        <end position="340"/>
    </location>
</feature>
<evidence type="ECO:0000259" key="16">
    <source>
        <dbReference type="PROSITE" id="PS50089"/>
    </source>
</evidence>
<comment type="pathway">
    <text evidence="1">Protein modification; protein ubiquitination.</text>
</comment>
<evidence type="ECO:0000256" key="12">
    <source>
        <dbReference type="PROSITE-ProRule" id="PRU00175"/>
    </source>
</evidence>
<evidence type="ECO:0000256" key="1">
    <source>
        <dbReference type="ARBA" id="ARBA00004906"/>
    </source>
</evidence>
<accession>A0AAN9WA10</accession>
<dbReference type="PANTHER" id="PTHR47168">
    <property type="entry name" value="RING ZINC FINGER DOMAIN SUPERFAMILY PROTEIN-RELATED"/>
    <property type="match status" value="1"/>
</dbReference>
<dbReference type="Pfam" id="PF02225">
    <property type="entry name" value="PA"/>
    <property type="match status" value="1"/>
</dbReference>
<feature type="domain" description="RING-type" evidence="16">
    <location>
        <begin position="224"/>
        <end position="266"/>
    </location>
</feature>
<dbReference type="EMBL" id="JAZDUA010000002">
    <property type="protein sequence ID" value="KAK7874432.1"/>
    <property type="molecule type" value="Genomic_DNA"/>
</dbReference>
<evidence type="ECO:0000256" key="11">
    <source>
        <dbReference type="ARBA" id="ARBA00046288"/>
    </source>
</evidence>
<dbReference type="InterPro" id="IPR001841">
    <property type="entry name" value="Znf_RING"/>
</dbReference>
<keyword evidence="2" id="KW-0808">Transferase</keyword>
<feature type="chain" id="PRO_5042933859" description="RING-type domain-containing protein" evidence="15">
    <location>
        <begin position="18"/>
        <end position="393"/>
    </location>
</feature>
<evidence type="ECO:0000313" key="18">
    <source>
        <dbReference type="Proteomes" id="UP001378592"/>
    </source>
</evidence>
<evidence type="ECO:0000256" key="8">
    <source>
        <dbReference type="ARBA" id="ARBA00022989"/>
    </source>
</evidence>
<dbReference type="GO" id="GO:0016740">
    <property type="term" value="F:transferase activity"/>
    <property type="evidence" value="ECO:0007669"/>
    <property type="project" value="UniProtKB-KW"/>
</dbReference>
<feature type="compositionally biased region" description="Low complexity" evidence="13">
    <location>
        <begin position="350"/>
        <end position="364"/>
    </location>
</feature>
<keyword evidence="4" id="KW-0479">Metal-binding</keyword>
<feature type="signal peptide" evidence="15">
    <location>
        <begin position="1"/>
        <end position="17"/>
    </location>
</feature>
<evidence type="ECO:0000313" key="17">
    <source>
        <dbReference type="EMBL" id="KAK7874432.1"/>
    </source>
</evidence>
<evidence type="ECO:0000256" key="15">
    <source>
        <dbReference type="SAM" id="SignalP"/>
    </source>
</evidence>
<feature type="compositionally biased region" description="Polar residues" evidence="13">
    <location>
        <begin position="374"/>
        <end position="384"/>
    </location>
</feature>
<dbReference type="InterPro" id="IPR013083">
    <property type="entry name" value="Znf_RING/FYVE/PHD"/>
</dbReference>
<dbReference type="GO" id="GO:0008270">
    <property type="term" value="F:zinc ion binding"/>
    <property type="evidence" value="ECO:0007669"/>
    <property type="project" value="UniProtKB-KW"/>
</dbReference>
<evidence type="ECO:0000256" key="10">
    <source>
        <dbReference type="ARBA" id="ARBA00023180"/>
    </source>
</evidence>
<dbReference type="FunFam" id="3.30.40.10:FF:000429">
    <property type="entry name" value="E3 ubiquitin-protein ligase RNF13"/>
    <property type="match status" value="1"/>
</dbReference>
<evidence type="ECO:0000256" key="6">
    <source>
        <dbReference type="ARBA" id="ARBA00022771"/>
    </source>
</evidence>
<dbReference type="PROSITE" id="PS50089">
    <property type="entry name" value="ZF_RING_2"/>
    <property type="match status" value="1"/>
</dbReference>
<organism evidence="17 18">
    <name type="scientific">Gryllus longicercus</name>
    <dbReference type="NCBI Taxonomy" id="2509291"/>
    <lineage>
        <taxon>Eukaryota</taxon>
        <taxon>Metazoa</taxon>
        <taxon>Ecdysozoa</taxon>
        <taxon>Arthropoda</taxon>
        <taxon>Hexapoda</taxon>
        <taxon>Insecta</taxon>
        <taxon>Pterygota</taxon>
        <taxon>Neoptera</taxon>
        <taxon>Polyneoptera</taxon>
        <taxon>Orthoptera</taxon>
        <taxon>Ensifera</taxon>
        <taxon>Gryllidea</taxon>
        <taxon>Grylloidea</taxon>
        <taxon>Gryllidae</taxon>
        <taxon>Gryllinae</taxon>
        <taxon>Gryllus</taxon>
    </lineage>
</organism>
<keyword evidence="8 14" id="KW-1133">Transmembrane helix</keyword>
<protein>
    <recommendedName>
        <fullName evidence="16">RING-type domain-containing protein</fullName>
    </recommendedName>
</protein>
<evidence type="ECO:0000256" key="2">
    <source>
        <dbReference type="ARBA" id="ARBA00022679"/>
    </source>
</evidence>
<dbReference type="InterPro" id="IPR044744">
    <property type="entry name" value="ZNRF4/RNF13/RNF167_PA"/>
</dbReference>
<dbReference type="Proteomes" id="UP001378592">
    <property type="component" value="Unassembled WGS sequence"/>
</dbReference>
<keyword evidence="18" id="KW-1185">Reference proteome</keyword>
<dbReference type="CDD" id="cd02123">
    <property type="entry name" value="PA_C_RZF_like"/>
    <property type="match status" value="1"/>
</dbReference>
<dbReference type="Gene3D" id="3.50.30.30">
    <property type="match status" value="1"/>
</dbReference>
<keyword evidence="5 15" id="KW-0732">Signal</keyword>
<dbReference type="GO" id="GO:0005737">
    <property type="term" value="C:cytoplasm"/>
    <property type="evidence" value="ECO:0007669"/>
    <property type="project" value="UniProtKB-ARBA"/>
</dbReference>
<dbReference type="InterPro" id="IPR051653">
    <property type="entry name" value="E3_ligase_sorting_rcpt"/>
</dbReference>
<comment type="subcellular location">
    <subcellularLocation>
        <location evidence="11">Endomembrane system</location>
        <topology evidence="11">Single-pass type I membrane protein</topology>
    </subcellularLocation>
</comment>
<dbReference type="Gene3D" id="3.30.40.10">
    <property type="entry name" value="Zinc/RING finger domain, C3HC4 (zinc finger)"/>
    <property type="match status" value="1"/>
</dbReference>
<feature type="transmembrane region" description="Helical" evidence="14">
    <location>
        <begin position="167"/>
        <end position="191"/>
    </location>
</feature>
<dbReference type="Pfam" id="PF13639">
    <property type="entry name" value="zf-RING_2"/>
    <property type="match status" value="1"/>
</dbReference>
<keyword evidence="6 12" id="KW-0863">Zinc-finger</keyword>
<feature type="compositionally biased region" description="Polar residues" evidence="13">
    <location>
        <begin position="309"/>
        <end position="319"/>
    </location>
</feature>
<dbReference type="AlphaFoldDB" id="A0AAN9WA10"/>
<feature type="compositionally biased region" description="Low complexity" evidence="13">
    <location>
        <begin position="286"/>
        <end position="295"/>
    </location>
</feature>
<evidence type="ECO:0000256" key="9">
    <source>
        <dbReference type="ARBA" id="ARBA00023136"/>
    </source>
</evidence>
<proteinExistence type="predicted"/>
<evidence type="ECO:0000256" key="14">
    <source>
        <dbReference type="SAM" id="Phobius"/>
    </source>
</evidence>
<keyword evidence="10" id="KW-0325">Glycoprotein</keyword>
<evidence type="ECO:0000256" key="4">
    <source>
        <dbReference type="ARBA" id="ARBA00022723"/>
    </source>
</evidence>
<keyword evidence="9 14" id="KW-0472">Membrane</keyword>
<evidence type="ECO:0000256" key="13">
    <source>
        <dbReference type="SAM" id="MobiDB-lite"/>
    </source>
</evidence>
<evidence type="ECO:0000256" key="5">
    <source>
        <dbReference type="ARBA" id="ARBA00022729"/>
    </source>
</evidence>
<dbReference type="InterPro" id="IPR003137">
    <property type="entry name" value="PA_domain"/>
</dbReference>
<dbReference type="PANTHER" id="PTHR47168:SF1">
    <property type="entry name" value="OS02G0798600 PROTEIN"/>
    <property type="match status" value="1"/>
</dbReference>
<dbReference type="SUPFAM" id="SSF57850">
    <property type="entry name" value="RING/U-box"/>
    <property type="match status" value="1"/>
</dbReference>
<keyword evidence="3 14" id="KW-0812">Transmembrane</keyword>
<feature type="region of interest" description="Disordered" evidence="13">
    <location>
        <begin position="273"/>
        <end position="393"/>
    </location>
</feature>
<name>A0AAN9WA10_9ORTH</name>
<dbReference type="SMART" id="SM00184">
    <property type="entry name" value="RING"/>
    <property type="match status" value="1"/>
</dbReference>
<reference evidence="17 18" key="1">
    <citation type="submission" date="2024-03" db="EMBL/GenBank/DDBJ databases">
        <title>The genome assembly and annotation of the cricket Gryllus longicercus Weissman &amp; Gray.</title>
        <authorList>
            <person name="Szrajer S."/>
            <person name="Gray D."/>
            <person name="Ylla G."/>
        </authorList>
    </citation>
    <scope>NUCLEOTIDE SEQUENCE [LARGE SCALE GENOMIC DNA]</scope>
    <source>
        <strain evidence="17">DAG 2021-001</strain>
        <tissue evidence="17">Whole body minus gut</tissue>
    </source>
</reference>
<dbReference type="FunFam" id="3.50.30.30:FF:000026">
    <property type="entry name" value="E3 ubiquitin-protein ligase RNF13"/>
    <property type="match status" value="1"/>
</dbReference>
<dbReference type="GO" id="GO:0012505">
    <property type="term" value="C:endomembrane system"/>
    <property type="evidence" value="ECO:0007669"/>
    <property type="project" value="UniProtKB-SubCell"/>
</dbReference>
<gene>
    <name evidence="17" type="ORF">R5R35_001527</name>
</gene>
<comment type="caution">
    <text evidence="17">The sequence shown here is derived from an EMBL/GenBank/DDBJ whole genome shotgun (WGS) entry which is preliminary data.</text>
</comment>